<feature type="region of interest" description="Disordered" evidence="2">
    <location>
        <begin position="1"/>
        <end position="35"/>
    </location>
</feature>
<feature type="compositionally biased region" description="Low complexity" evidence="2">
    <location>
        <begin position="1"/>
        <end position="14"/>
    </location>
</feature>
<gene>
    <name evidence="3" type="ORF">PYCCODRAFT_1457492</name>
</gene>
<protein>
    <submittedName>
        <fullName evidence="3">Uncharacterized protein</fullName>
    </submittedName>
</protein>
<accession>A0A1Y2IXQ0</accession>
<evidence type="ECO:0000313" key="3">
    <source>
        <dbReference type="EMBL" id="OSD04991.1"/>
    </source>
</evidence>
<dbReference type="AlphaFoldDB" id="A0A1Y2IXQ0"/>
<evidence type="ECO:0000256" key="2">
    <source>
        <dbReference type="SAM" id="MobiDB-lite"/>
    </source>
</evidence>
<dbReference type="OrthoDB" id="10371257at2759"/>
<reference evidence="3 4" key="1">
    <citation type="journal article" date="2015" name="Biotechnol. Biofuels">
        <title>Enhanced degradation of softwood versus hardwood by the white-rot fungus Pycnoporus coccineus.</title>
        <authorList>
            <person name="Couturier M."/>
            <person name="Navarro D."/>
            <person name="Chevret D."/>
            <person name="Henrissat B."/>
            <person name="Piumi F."/>
            <person name="Ruiz-Duenas F.J."/>
            <person name="Martinez A.T."/>
            <person name="Grigoriev I.V."/>
            <person name="Riley R."/>
            <person name="Lipzen A."/>
            <person name="Berrin J.G."/>
            <person name="Master E.R."/>
            <person name="Rosso M.N."/>
        </authorList>
    </citation>
    <scope>NUCLEOTIDE SEQUENCE [LARGE SCALE GENOMIC DNA]</scope>
    <source>
        <strain evidence="3 4">BRFM310</strain>
    </source>
</reference>
<name>A0A1Y2IXQ0_TRAC3</name>
<evidence type="ECO:0000256" key="1">
    <source>
        <dbReference type="SAM" id="Coils"/>
    </source>
</evidence>
<keyword evidence="4" id="KW-1185">Reference proteome</keyword>
<feature type="coiled-coil region" evidence="1">
    <location>
        <begin position="145"/>
        <end position="204"/>
    </location>
</feature>
<evidence type="ECO:0000313" key="4">
    <source>
        <dbReference type="Proteomes" id="UP000193067"/>
    </source>
</evidence>
<dbReference type="EMBL" id="KZ084094">
    <property type="protein sequence ID" value="OSD04991.1"/>
    <property type="molecule type" value="Genomic_DNA"/>
</dbReference>
<dbReference type="Proteomes" id="UP000193067">
    <property type="component" value="Unassembled WGS sequence"/>
</dbReference>
<organism evidence="3 4">
    <name type="scientific">Trametes coccinea (strain BRFM310)</name>
    <name type="common">Pycnoporus coccineus</name>
    <dbReference type="NCBI Taxonomy" id="1353009"/>
    <lineage>
        <taxon>Eukaryota</taxon>
        <taxon>Fungi</taxon>
        <taxon>Dikarya</taxon>
        <taxon>Basidiomycota</taxon>
        <taxon>Agaricomycotina</taxon>
        <taxon>Agaricomycetes</taxon>
        <taxon>Polyporales</taxon>
        <taxon>Polyporaceae</taxon>
        <taxon>Trametes</taxon>
    </lineage>
</organism>
<sequence length="376" mass="42408">MITASPTSSASSTTVLQSPYQAGNPHRPEADGESFLGVPPDRRSYDFTKLSQSIYQLQIVFREIATGLALYESRTGVRPRGVFKLFHRSALKPATTLTARWDGLRKNWDNLLQDSRKHALSAYAVLHQNSRIFRGFGTQRDAKTCEALALEVQNLKEVIKDKQAISDTMRARFSSFRDDISLFKANLEKTLREAASNSKAAFDEYAETTLRKFAVLQEDLKKFDEEMTATDIAFSACFAQCLLLKRLPDMKAKVEAEVVKRNKTVKKLEQKHIRLMELEHSLQVMVGVLDSFVDNANTVEDAWEAICHQFCELDALLEVAVSGTITTFFGTKLDSTFDTYEGLKDILYGYAIPSSVWDAEHLVSDSELDLFLVFMP</sequence>
<keyword evidence="1" id="KW-0175">Coiled coil</keyword>
<proteinExistence type="predicted"/>